<feature type="transmembrane region" description="Helical" evidence="1">
    <location>
        <begin position="61"/>
        <end position="79"/>
    </location>
</feature>
<keyword evidence="1" id="KW-0472">Membrane</keyword>
<feature type="transmembrane region" description="Helical" evidence="1">
    <location>
        <begin position="91"/>
        <end position="112"/>
    </location>
</feature>
<accession>A0A0E3SAC3</accession>
<evidence type="ECO:0000256" key="1">
    <source>
        <dbReference type="SAM" id="Phobius"/>
    </source>
</evidence>
<dbReference type="OrthoDB" id="136717at2157"/>
<dbReference type="Proteomes" id="UP000033101">
    <property type="component" value="Chromosome"/>
</dbReference>
<protein>
    <recommendedName>
        <fullName evidence="4">DUF1673 family protein</fullName>
    </recommendedName>
</protein>
<keyword evidence="1" id="KW-1133">Transmembrane helix</keyword>
<organism evidence="2 3">
    <name type="scientific">Methanosarcina horonobensis HB-1 = JCM 15518</name>
    <dbReference type="NCBI Taxonomy" id="1434110"/>
    <lineage>
        <taxon>Archaea</taxon>
        <taxon>Methanobacteriati</taxon>
        <taxon>Methanobacteriota</taxon>
        <taxon>Stenosarchaea group</taxon>
        <taxon>Methanomicrobia</taxon>
        <taxon>Methanosarcinales</taxon>
        <taxon>Methanosarcinaceae</taxon>
        <taxon>Methanosarcina</taxon>
    </lineage>
</organism>
<reference evidence="2 3" key="1">
    <citation type="submission" date="2014-07" db="EMBL/GenBank/DDBJ databases">
        <title>Methanogenic archaea and the global carbon cycle.</title>
        <authorList>
            <person name="Henriksen J.R."/>
            <person name="Luke J."/>
            <person name="Reinhart S."/>
            <person name="Benedict M.N."/>
            <person name="Youngblut N.D."/>
            <person name="Metcalf M.E."/>
            <person name="Whitaker R.J."/>
            <person name="Metcalf W.W."/>
        </authorList>
    </citation>
    <scope>NUCLEOTIDE SEQUENCE [LARGE SCALE GENOMIC DNA]</scope>
    <source>
        <strain evidence="2 3">HB-1</strain>
    </source>
</reference>
<dbReference type="RefSeq" id="WP_048136705.1">
    <property type="nucleotide sequence ID" value="NZ_BBCW01000006.1"/>
</dbReference>
<evidence type="ECO:0008006" key="4">
    <source>
        <dbReference type="Google" id="ProtNLM"/>
    </source>
</evidence>
<dbReference type="EMBL" id="CP009516">
    <property type="protein sequence ID" value="AKB76617.1"/>
    <property type="molecule type" value="Genomic_DNA"/>
</dbReference>
<sequence>MDVFVKSIRKLMGWCPNAKIIKAGSQVSSANFEAYDRSEGEKADRSRGEKTGNTLSHMKRIGLLLTSIGAFISALTLVLEIQVVSTSNEILISRLMIGIGALLFLIGITLYIRS</sequence>
<dbReference type="KEGG" id="mhor:MSHOH_0134"/>
<gene>
    <name evidence="2" type="ORF">MSHOH_0134</name>
</gene>
<keyword evidence="3" id="KW-1185">Reference proteome</keyword>
<evidence type="ECO:0000313" key="3">
    <source>
        <dbReference type="Proteomes" id="UP000033101"/>
    </source>
</evidence>
<name>A0A0E3SAC3_9EURY</name>
<keyword evidence="1" id="KW-0812">Transmembrane</keyword>
<dbReference type="GeneID" id="24829249"/>
<dbReference type="STRING" id="1434110.MSHOH_0134"/>
<dbReference type="Pfam" id="PF07895">
    <property type="entry name" value="DUF1673"/>
    <property type="match status" value="1"/>
</dbReference>
<dbReference type="InterPro" id="IPR012874">
    <property type="entry name" value="DUF1673_METspp"/>
</dbReference>
<dbReference type="PATRIC" id="fig|1434110.4.peg.152"/>
<evidence type="ECO:0000313" key="2">
    <source>
        <dbReference type="EMBL" id="AKB76617.1"/>
    </source>
</evidence>
<proteinExistence type="predicted"/>
<dbReference type="AlphaFoldDB" id="A0A0E3SAC3"/>
<dbReference type="HOGENOM" id="CLU_2285016_0_0_2"/>